<dbReference type="GO" id="GO:0020037">
    <property type="term" value="F:heme binding"/>
    <property type="evidence" value="ECO:0007669"/>
    <property type="project" value="InterPro"/>
</dbReference>
<dbReference type="Gene3D" id="1.10.630.10">
    <property type="entry name" value="Cytochrome P450"/>
    <property type="match status" value="1"/>
</dbReference>
<keyword evidence="17" id="KW-1185">Reference proteome</keyword>
<feature type="non-terminal residue" evidence="16">
    <location>
        <position position="441"/>
    </location>
</feature>
<dbReference type="AlphaFoldDB" id="A0A553PL95"/>
<dbReference type="STRING" id="6832.A0A553PL95"/>
<keyword evidence="5 13" id="KW-0349">Heme</keyword>
<keyword evidence="11 14" id="KW-0503">Monooxygenase</keyword>
<dbReference type="GO" id="GO:0005789">
    <property type="term" value="C:endoplasmic reticulum membrane"/>
    <property type="evidence" value="ECO:0007669"/>
    <property type="project" value="UniProtKB-SubCell"/>
</dbReference>
<dbReference type="FunFam" id="1.10.630.10:FF:000182">
    <property type="entry name" value="Cytochrome P450 3A4"/>
    <property type="match status" value="1"/>
</dbReference>
<dbReference type="GO" id="GO:0005506">
    <property type="term" value="F:iron ion binding"/>
    <property type="evidence" value="ECO:0007669"/>
    <property type="project" value="InterPro"/>
</dbReference>
<reference evidence="16 17" key="1">
    <citation type="journal article" date="2018" name="Nat. Ecol. Evol.">
        <title>Genomic signatures of mitonuclear coevolution across populations of Tigriopus californicus.</title>
        <authorList>
            <person name="Barreto F.S."/>
            <person name="Watson E.T."/>
            <person name="Lima T.G."/>
            <person name="Willett C.S."/>
            <person name="Edmands S."/>
            <person name="Li W."/>
            <person name="Burton R.S."/>
        </authorList>
    </citation>
    <scope>NUCLEOTIDE SEQUENCE [LARGE SCALE GENOMIC DNA]</scope>
    <source>
        <strain evidence="16 17">San Diego</strain>
    </source>
</reference>
<dbReference type="GO" id="GO:0016705">
    <property type="term" value="F:oxidoreductase activity, acting on paired donors, with incorporation or reduction of molecular oxygen"/>
    <property type="evidence" value="ECO:0007669"/>
    <property type="project" value="InterPro"/>
</dbReference>
<sequence length="441" mass="49812">MTKDFDHFVDRQGEVMKSITTSHFVDQLWGQQLTALQGDEWKITRNIFTPIFTAGKLKGMMHFIHLVTNDLVKSKGQEADRGTPFELKEKFGKFSMDTIASCAFGVNADSFKDPKSTFASNARVMFRNSLPDFAKFVFVAGIPGGRTLMEKLNIPLQKKSPTMFFYDIIKQTIDHRLRMNVRRNDLVDLMLDALKADQETRVENESTAKSHLDADGGLDHPNSDTSMDELKLVATAFVILIAGYDTTAQTLAITSFYLARNPDIQEKLSQEIMEAGAELQDGNTYPDYHHIQSLPYLDMVLHETLRINPALGVISRTCTKDYHVPGTNISLKRGYDAHIYVSAIHMNPDIYPDPDKYDPERFTKEAISRRHAYSFLGFGQGPRNCIGMRFALLEAKLALFGILRSYKFITCKETVEKFTLDPTAILAAPKEPLFVKVVART</sequence>
<evidence type="ECO:0000256" key="8">
    <source>
        <dbReference type="ARBA" id="ARBA00022848"/>
    </source>
</evidence>
<accession>A0A553PL95</accession>
<evidence type="ECO:0000256" key="9">
    <source>
        <dbReference type="ARBA" id="ARBA00023002"/>
    </source>
</evidence>
<keyword evidence="10 13" id="KW-0408">Iron</keyword>
<dbReference type="OMA" id="QTERRME"/>
<feature type="binding site" description="axial binding residue" evidence="13">
    <location>
        <position position="385"/>
    </location>
    <ligand>
        <name>heme</name>
        <dbReference type="ChEBI" id="CHEBI:30413"/>
    </ligand>
    <ligandPart>
        <name>Fe</name>
        <dbReference type="ChEBI" id="CHEBI:18248"/>
    </ligandPart>
</feature>
<dbReference type="InterPro" id="IPR001128">
    <property type="entry name" value="Cyt_P450"/>
</dbReference>
<comment type="similarity">
    <text evidence="4 14">Belongs to the cytochrome P450 family.</text>
</comment>
<evidence type="ECO:0000256" key="11">
    <source>
        <dbReference type="ARBA" id="ARBA00023033"/>
    </source>
</evidence>
<evidence type="ECO:0000256" key="7">
    <source>
        <dbReference type="ARBA" id="ARBA00022824"/>
    </source>
</evidence>
<evidence type="ECO:0000256" key="3">
    <source>
        <dbReference type="ARBA" id="ARBA00004406"/>
    </source>
</evidence>
<dbReference type="PRINTS" id="PR00385">
    <property type="entry name" value="P450"/>
</dbReference>
<keyword evidence="9 14" id="KW-0560">Oxidoreductase</keyword>
<dbReference type="CDD" id="cd11055">
    <property type="entry name" value="CYP3A-like"/>
    <property type="match status" value="1"/>
</dbReference>
<protein>
    <recommendedName>
        <fullName evidence="18">Cytochrome P450</fullName>
    </recommendedName>
</protein>
<gene>
    <name evidence="16" type="ORF">TCAL_14092</name>
</gene>
<comment type="subcellular location">
    <subcellularLocation>
        <location evidence="3">Endoplasmic reticulum membrane</location>
        <topology evidence="3">Peripheral membrane protein</topology>
    </subcellularLocation>
    <subcellularLocation>
        <location evidence="2">Microsome membrane</location>
        <topology evidence="2">Peripheral membrane protein</topology>
    </subcellularLocation>
</comment>
<dbReference type="PROSITE" id="PS00086">
    <property type="entry name" value="CYTOCHROME_P450"/>
    <property type="match status" value="1"/>
</dbReference>
<proteinExistence type="inferred from homology"/>
<keyword evidence="6 13" id="KW-0479">Metal-binding</keyword>
<dbReference type="PRINTS" id="PR00463">
    <property type="entry name" value="EP450I"/>
</dbReference>
<evidence type="ECO:0000256" key="15">
    <source>
        <dbReference type="SAM" id="MobiDB-lite"/>
    </source>
</evidence>
<evidence type="ECO:0000256" key="4">
    <source>
        <dbReference type="ARBA" id="ARBA00010617"/>
    </source>
</evidence>
<evidence type="ECO:0000256" key="13">
    <source>
        <dbReference type="PIRSR" id="PIRSR602401-1"/>
    </source>
</evidence>
<comment type="cofactor">
    <cofactor evidence="1 13">
        <name>heme</name>
        <dbReference type="ChEBI" id="CHEBI:30413"/>
    </cofactor>
</comment>
<evidence type="ECO:0008006" key="18">
    <source>
        <dbReference type="Google" id="ProtNLM"/>
    </source>
</evidence>
<evidence type="ECO:0000256" key="12">
    <source>
        <dbReference type="ARBA" id="ARBA00023136"/>
    </source>
</evidence>
<evidence type="ECO:0000313" key="17">
    <source>
        <dbReference type="Proteomes" id="UP000318571"/>
    </source>
</evidence>
<dbReference type="Pfam" id="PF00067">
    <property type="entry name" value="p450"/>
    <property type="match status" value="1"/>
</dbReference>
<dbReference type="EMBL" id="VCGU01000003">
    <property type="protein sequence ID" value="TRY78461.1"/>
    <property type="molecule type" value="Genomic_DNA"/>
</dbReference>
<dbReference type="InterPro" id="IPR050476">
    <property type="entry name" value="Insect_CytP450_Detox"/>
</dbReference>
<dbReference type="PANTHER" id="PTHR24292:SF54">
    <property type="entry name" value="CYP9F3-RELATED"/>
    <property type="match status" value="1"/>
</dbReference>
<evidence type="ECO:0000313" key="16">
    <source>
        <dbReference type="EMBL" id="TRY78461.1"/>
    </source>
</evidence>
<keyword evidence="7" id="KW-0256">Endoplasmic reticulum</keyword>
<dbReference type="SUPFAM" id="SSF48264">
    <property type="entry name" value="Cytochrome P450"/>
    <property type="match status" value="1"/>
</dbReference>
<evidence type="ECO:0000256" key="10">
    <source>
        <dbReference type="ARBA" id="ARBA00023004"/>
    </source>
</evidence>
<evidence type="ECO:0000256" key="5">
    <source>
        <dbReference type="ARBA" id="ARBA00022617"/>
    </source>
</evidence>
<evidence type="ECO:0000256" key="2">
    <source>
        <dbReference type="ARBA" id="ARBA00004174"/>
    </source>
</evidence>
<dbReference type="GO" id="GO:0004497">
    <property type="term" value="F:monooxygenase activity"/>
    <property type="evidence" value="ECO:0007669"/>
    <property type="project" value="UniProtKB-KW"/>
</dbReference>
<keyword evidence="12" id="KW-0472">Membrane</keyword>
<dbReference type="Proteomes" id="UP000318571">
    <property type="component" value="Chromosome 11"/>
</dbReference>
<comment type="caution">
    <text evidence="16">The sequence shown here is derived from an EMBL/GenBank/DDBJ whole genome shotgun (WGS) entry which is preliminary data.</text>
</comment>
<evidence type="ECO:0000256" key="6">
    <source>
        <dbReference type="ARBA" id="ARBA00022723"/>
    </source>
</evidence>
<keyword evidence="8" id="KW-0492">Microsome</keyword>
<evidence type="ECO:0000256" key="1">
    <source>
        <dbReference type="ARBA" id="ARBA00001971"/>
    </source>
</evidence>
<dbReference type="InterPro" id="IPR036396">
    <property type="entry name" value="Cyt_P450_sf"/>
</dbReference>
<name>A0A553PL95_TIGCA</name>
<organism evidence="16 17">
    <name type="scientific">Tigriopus californicus</name>
    <name type="common">Marine copepod</name>
    <dbReference type="NCBI Taxonomy" id="6832"/>
    <lineage>
        <taxon>Eukaryota</taxon>
        <taxon>Metazoa</taxon>
        <taxon>Ecdysozoa</taxon>
        <taxon>Arthropoda</taxon>
        <taxon>Crustacea</taxon>
        <taxon>Multicrustacea</taxon>
        <taxon>Hexanauplia</taxon>
        <taxon>Copepoda</taxon>
        <taxon>Harpacticoida</taxon>
        <taxon>Harpacticidae</taxon>
        <taxon>Tigriopus</taxon>
    </lineage>
</organism>
<dbReference type="InterPro" id="IPR002401">
    <property type="entry name" value="Cyt_P450_E_grp-I"/>
</dbReference>
<dbReference type="PANTHER" id="PTHR24292">
    <property type="entry name" value="CYTOCHROME P450"/>
    <property type="match status" value="1"/>
</dbReference>
<evidence type="ECO:0000256" key="14">
    <source>
        <dbReference type="RuleBase" id="RU000461"/>
    </source>
</evidence>
<dbReference type="InterPro" id="IPR017972">
    <property type="entry name" value="Cyt_P450_CS"/>
</dbReference>
<feature type="region of interest" description="Disordered" evidence="15">
    <location>
        <begin position="200"/>
        <end position="221"/>
    </location>
</feature>